<keyword evidence="4" id="KW-1185">Reference proteome</keyword>
<organism evidence="3 4">
    <name type="scientific">Neiella marina</name>
    <dbReference type="NCBI Taxonomy" id="508461"/>
    <lineage>
        <taxon>Bacteria</taxon>
        <taxon>Pseudomonadati</taxon>
        <taxon>Pseudomonadota</taxon>
        <taxon>Gammaproteobacteria</taxon>
        <taxon>Alteromonadales</taxon>
        <taxon>Echinimonadaceae</taxon>
        <taxon>Neiella</taxon>
    </lineage>
</organism>
<dbReference type="AlphaFoldDB" id="A0A8J2U3B3"/>
<keyword evidence="2" id="KW-0326">Glycosidase</keyword>
<sequence length="554" mass="63416">MIVRANNAEIEQLPNVIVASWDLSLWRDQQVLGDGFQMLCQWRGTLQHPQRVSRCADNDNDYRRYPADQVRYYNYLIVEVEPSKAYWLCGFASCDQFNGYFQYRDQGLLVAVVETEQLSLAARQELSLPMPVCVAGHSIDEVTSQFAKAIQHHHGVPRFNNSLQGWCSWYHYYEHITTDIIAANSDALSKQFPQAKVVLIDDGYQRAMGDWLLPSDKFAGGVESAIDAIERANCQPGIWLAPFIAERSSQLLQQHPDWFVRNQQGRPIPADDITYGGWRCTPWYLLDTSQDGPCQYLRDTVAAMKQRWGIVLFKLDALYWGALQVPRANPMTSVEAYRRGLAAIREGAGDAVVLGCNAPMWPSLGLVDAMRTSDDIHRHMHRFSQLHQENACRSWQHNKLWQIDQDCLTVSDLDTAEQQQHASPSEYLFHATSMLTHGGNLILGDSVLAMPSLAHNTIQRLFDRWQQSEDSAKYHDLDFSQARLRLSAELELFLLFNLHRDVTQQHIVSCDEPVDWFDYWQQIPLADQQTEFRCNVEPKQARAILAKRRGQSSA</sequence>
<name>A0A8J2U3B3_9GAMM</name>
<evidence type="ECO:0000256" key="2">
    <source>
        <dbReference type="ARBA" id="ARBA00023295"/>
    </source>
</evidence>
<dbReference type="PANTHER" id="PTHR43053:SF3">
    <property type="entry name" value="ALPHA-GALACTOSIDASE C-RELATED"/>
    <property type="match status" value="1"/>
</dbReference>
<dbReference type="InterPro" id="IPR002252">
    <property type="entry name" value="Glyco_hydro_36"/>
</dbReference>
<proteinExistence type="predicted"/>
<dbReference type="InterPro" id="IPR013785">
    <property type="entry name" value="Aldolase_TIM"/>
</dbReference>
<evidence type="ECO:0000313" key="4">
    <source>
        <dbReference type="Proteomes" id="UP000619743"/>
    </source>
</evidence>
<reference evidence="4" key="1">
    <citation type="journal article" date="2019" name="Int. J. Syst. Evol. Microbiol.">
        <title>The Global Catalogue of Microorganisms (GCM) 10K type strain sequencing project: providing services to taxonomists for standard genome sequencing and annotation.</title>
        <authorList>
            <consortium name="The Broad Institute Genomics Platform"/>
            <consortium name="The Broad Institute Genome Sequencing Center for Infectious Disease"/>
            <person name="Wu L."/>
            <person name="Ma J."/>
        </authorList>
    </citation>
    <scope>NUCLEOTIDE SEQUENCE [LARGE SCALE GENOMIC DNA]</scope>
    <source>
        <strain evidence="4">CGMCC 1.10130</strain>
    </source>
</reference>
<dbReference type="Gene3D" id="3.20.20.70">
    <property type="entry name" value="Aldolase class I"/>
    <property type="match status" value="1"/>
</dbReference>
<accession>A0A8J2U3B3</accession>
<gene>
    <name evidence="3" type="ORF">GCM10011369_09510</name>
</gene>
<evidence type="ECO:0000256" key="1">
    <source>
        <dbReference type="ARBA" id="ARBA00022801"/>
    </source>
</evidence>
<comment type="caution">
    <text evidence="3">The sequence shown here is derived from an EMBL/GenBank/DDBJ whole genome shotgun (WGS) entry which is preliminary data.</text>
</comment>
<dbReference type="PANTHER" id="PTHR43053">
    <property type="entry name" value="GLYCOSIDASE FAMILY 31"/>
    <property type="match status" value="1"/>
</dbReference>
<dbReference type="SUPFAM" id="SSF51445">
    <property type="entry name" value="(Trans)glycosidases"/>
    <property type="match status" value="1"/>
</dbReference>
<dbReference type="Proteomes" id="UP000619743">
    <property type="component" value="Unassembled WGS sequence"/>
</dbReference>
<dbReference type="CDD" id="cd14791">
    <property type="entry name" value="GH36"/>
    <property type="match status" value="1"/>
</dbReference>
<dbReference type="EMBL" id="BMDX01000003">
    <property type="protein sequence ID" value="GGA69941.1"/>
    <property type="molecule type" value="Genomic_DNA"/>
</dbReference>
<dbReference type="InterPro" id="IPR050985">
    <property type="entry name" value="Alpha-glycosidase_related"/>
</dbReference>
<dbReference type="Pfam" id="PF02065">
    <property type="entry name" value="Melibiase"/>
    <property type="match status" value="1"/>
</dbReference>
<keyword evidence="1" id="KW-0378">Hydrolase</keyword>
<dbReference type="GO" id="GO:0016052">
    <property type="term" value="P:carbohydrate catabolic process"/>
    <property type="evidence" value="ECO:0007669"/>
    <property type="project" value="InterPro"/>
</dbReference>
<dbReference type="GO" id="GO:0004557">
    <property type="term" value="F:alpha-galactosidase activity"/>
    <property type="evidence" value="ECO:0007669"/>
    <property type="project" value="InterPro"/>
</dbReference>
<protein>
    <submittedName>
        <fullName evidence="3">Alpha-galactosidase</fullName>
    </submittedName>
</protein>
<evidence type="ECO:0000313" key="3">
    <source>
        <dbReference type="EMBL" id="GGA69941.1"/>
    </source>
</evidence>
<dbReference type="InterPro" id="IPR017853">
    <property type="entry name" value="GH"/>
</dbReference>